<dbReference type="CDD" id="cd02585">
    <property type="entry name" value="HAD_PMM"/>
    <property type="match status" value="1"/>
</dbReference>
<comment type="pathway">
    <text evidence="2 13">Nucleotide-sugar biosynthesis; GDP-alpha-D-mannose biosynthesis; alpha-D-mannose 1-phosphate from D-fructose 6-phosphate: step 2/2.</text>
</comment>
<protein>
    <recommendedName>
        <fullName evidence="5 13">Phosphomannomutase</fullName>
        <ecNumber evidence="5 13">5.4.2.8</ecNumber>
    </recommendedName>
</protein>
<evidence type="ECO:0000256" key="6">
    <source>
        <dbReference type="ARBA" id="ARBA00022490"/>
    </source>
</evidence>
<feature type="binding site" evidence="12">
    <location>
        <position position="456"/>
    </location>
    <ligand>
        <name>Mg(2+)</name>
        <dbReference type="ChEBI" id="CHEBI:18420"/>
        <label>1</label>
    </ligand>
</feature>
<dbReference type="InterPro" id="IPR043169">
    <property type="entry name" value="PMM_cap"/>
</dbReference>
<dbReference type="VEuPathDB" id="FungiDB:ASPVEDRAFT_53544"/>
<feature type="binding site" evidence="12">
    <location>
        <position position="240"/>
    </location>
    <ligand>
        <name>Mg(2+)</name>
        <dbReference type="ChEBI" id="CHEBI:18420"/>
        <label>1</label>
    </ligand>
</feature>
<dbReference type="EC" id="5.4.2.8" evidence="5 13"/>
<feature type="binding site" evidence="12">
    <location>
        <position position="461"/>
    </location>
    <ligand>
        <name>Mg(2+)</name>
        <dbReference type="ChEBI" id="CHEBI:18420"/>
        <label>1</label>
    </ligand>
</feature>
<feature type="binding site" evidence="11">
    <location>
        <position position="352"/>
    </location>
    <ligand>
        <name>alpha-D-mannose 1-phosphate</name>
        <dbReference type="ChEBI" id="CHEBI:58409"/>
    </ligand>
</feature>
<dbReference type="Pfam" id="PF03332">
    <property type="entry name" value="PMM"/>
    <property type="match status" value="1"/>
</dbReference>
<feature type="binding site" evidence="11">
    <location>
        <position position="370"/>
    </location>
    <ligand>
        <name>alpha-D-mannose 1-phosphate</name>
        <dbReference type="ChEBI" id="CHEBI:58409"/>
    </ligand>
</feature>
<dbReference type="GO" id="GO:0009298">
    <property type="term" value="P:GDP-mannose biosynthetic process"/>
    <property type="evidence" value="ECO:0007669"/>
    <property type="project" value="UniProtKB-UniPathway"/>
</dbReference>
<reference evidence="17" key="1">
    <citation type="journal article" date="2017" name="Genome Biol.">
        <title>Comparative genomics reveals high biological diversity and specific adaptations in the industrially and medically important fungal genus Aspergillus.</title>
        <authorList>
            <person name="de Vries R.P."/>
            <person name="Riley R."/>
            <person name="Wiebenga A."/>
            <person name="Aguilar-Osorio G."/>
            <person name="Amillis S."/>
            <person name="Uchima C.A."/>
            <person name="Anderluh G."/>
            <person name="Asadollahi M."/>
            <person name="Askin M."/>
            <person name="Barry K."/>
            <person name="Battaglia E."/>
            <person name="Bayram O."/>
            <person name="Benocci T."/>
            <person name="Braus-Stromeyer S.A."/>
            <person name="Caldana C."/>
            <person name="Canovas D."/>
            <person name="Cerqueira G.C."/>
            <person name="Chen F."/>
            <person name="Chen W."/>
            <person name="Choi C."/>
            <person name="Clum A."/>
            <person name="Dos Santos R.A."/>
            <person name="Damasio A.R."/>
            <person name="Diallinas G."/>
            <person name="Emri T."/>
            <person name="Fekete E."/>
            <person name="Flipphi M."/>
            <person name="Freyberg S."/>
            <person name="Gallo A."/>
            <person name="Gournas C."/>
            <person name="Habgood R."/>
            <person name="Hainaut M."/>
            <person name="Harispe M.L."/>
            <person name="Henrissat B."/>
            <person name="Hilden K.S."/>
            <person name="Hope R."/>
            <person name="Hossain A."/>
            <person name="Karabika E."/>
            <person name="Karaffa L."/>
            <person name="Karanyi Z."/>
            <person name="Krasevec N."/>
            <person name="Kuo A."/>
            <person name="Kusch H."/>
            <person name="LaButti K."/>
            <person name="Lagendijk E.L."/>
            <person name="Lapidus A."/>
            <person name="Levasseur A."/>
            <person name="Lindquist E."/>
            <person name="Lipzen A."/>
            <person name="Logrieco A.F."/>
            <person name="MacCabe A."/>
            <person name="Maekelae M.R."/>
            <person name="Malavazi I."/>
            <person name="Melin P."/>
            <person name="Meyer V."/>
            <person name="Mielnichuk N."/>
            <person name="Miskei M."/>
            <person name="Molnar A.P."/>
            <person name="Mule G."/>
            <person name="Ngan C.Y."/>
            <person name="Orejas M."/>
            <person name="Orosz E."/>
            <person name="Ouedraogo J.P."/>
            <person name="Overkamp K.M."/>
            <person name="Park H.-S."/>
            <person name="Perrone G."/>
            <person name="Piumi F."/>
            <person name="Punt P.J."/>
            <person name="Ram A.F."/>
            <person name="Ramon A."/>
            <person name="Rauscher S."/>
            <person name="Record E."/>
            <person name="Riano-Pachon D.M."/>
            <person name="Robert V."/>
            <person name="Roehrig J."/>
            <person name="Ruller R."/>
            <person name="Salamov A."/>
            <person name="Salih N.S."/>
            <person name="Samson R.A."/>
            <person name="Sandor E."/>
            <person name="Sanguinetti M."/>
            <person name="Schuetze T."/>
            <person name="Sepcic K."/>
            <person name="Shelest E."/>
            <person name="Sherlock G."/>
            <person name="Sophianopoulou V."/>
            <person name="Squina F.M."/>
            <person name="Sun H."/>
            <person name="Susca A."/>
            <person name="Todd R.B."/>
            <person name="Tsang A."/>
            <person name="Unkles S.E."/>
            <person name="van de Wiele N."/>
            <person name="van Rossen-Uffink D."/>
            <person name="Oliveira J.V."/>
            <person name="Vesth T.C."/>
            <person name="Visser J."/>
            <person name="Yu J.-H."/>
            <person name="Zhou M."/>
            <person name="Andersen M.R."/>
            <person name="Archer D.B."/>
            <person name="Baker S.E."/>
            <person name="Benoit I."/>
            <person name="Brakhage A.A."/>
            <person name="Braus G.H."/>
            <person name="Fischer R."/>
            <person name="Frisvad J.C."/>
            <person name="Goldman G.H."/>
            <person name="Houbraken J."/>
            <person name="Oakley B."/>
            <person name="Pocsi I."/>
            <person name="Scazzocchio C."/>
            <person name="Seiboth B."/>
            <person name="vanKuyk P.A."/>
            <person name="Wortman J."/>
            <person name="Dyer P.S."/>
            <person name="Grigoriev I.V."/>
        </authorList>
    </citation>
    <scope>NUCLEOTIDE SEQUENCE [LARGE SCALE GENOMIC DNA]</scope>
    <source>
        <strain evidence="17">CBS 583.65</strain>
    </source>
</reference>
<feature type="binding site" evidence="11">
    <location>
        <position position="247"/>
    </location>
    <ligand>
        <name>alpha-D-mannose 1-phosphate</name>
        <dbReference type="ChEBI" id="CHEBI:58409"/>
    </ligand>
</feature>
<evidence type="ECO:0000313" key="16">
    <source>
        <dbReference type="EMBL" id="OJJ02957.1"/>
    </source>
</evidence>
<dbReference type="NCBIfam" id="TIGR01484">
    <property type="entry name" value="HAD-SF-IIB"/>
    <property type="match status" value="1"/>
</dbReference>
<dbReference type="Gene3D" id="1.10.287.110">
    <property type="entry name" value="DnaJ domain"/>
    <property type="match status" value="1"/>
</dbReference>
<dbReference type="InterPro" id="IPR001623">
    <property type="entry name" value="DnaJ_domain"/>
</dbReference>
<dbReference type="SFLD" id="SFLDF00445">
    <property type="entry name" value="alpha-phosphomannomutase"/>
    <property type="match status" value="1"/>
</dbReference>
<sequence length="482" mass="54045">MAYVVKQLLTFWIDKTLGVSPGASQREIRTAYKRESLKSHPDRVPEGSPEKAARTRRFQEINDAYYTLSDDSRRREYDARRNLEQEVDEEEEIPSSDNGFWSSFGFGSADREERSNEQFGSVFEEMLREEGMDGSGTEGSNSHFWSIVGGASGGALGFIVGNAPGAIAGAVAGNRLGAVRDARGKSVYEVFLELPANDRARLLSQLAAKFIIMSTVEGAGVYPALENRPLKDTICLFDVDNTLTPARRHATDEMLQVLSQLRQKCAIGSVGGSDFNKQQEQLGSSSVSVTTLFDYCFAENGLTAYRLGKPLASNSFIQWIGEEKYQKLANFILKYIANLDIPKKRGTFLEFRNGMINVSPIGRNASIDERNEFQEYDRVHNIREPFVEALKKEFPDYGLSYSIGGQISFDVFPSGWDKTYCLRHVEAEKDISGIQYKSIHFFGDKTFPGGNDYEIYDDPRTIGHSVNDPEDCLKQLKELFQL</sequence>
<feature type="binding site" evidence="11">
    <location>
        <position position="410"/>
    </location>
    <ligand>
        <name>alpha-D-mannose 1-phosphate</name>
        <dbReference type="ChEBI" id="CHEBI:58409"/>
    </ligand>
</feature>
<evidence type="ECO:0000256" key="12">
    <source>
        <dbReference type="PIRSR" id="PIRSR605002-3"/>
    </source>
</evidence>
<evidence type="ECO:0000256" key="8">
    <source>
        <dbReference type="ARBA" id="ARBA00022842"/>
    </source>
</evidence>
<evidence type="ECO:0000256" key="2">
    <source>
        <dbReference type="ARBA" id="ARBA00004699"/>
    </source>
</evidence>
<dbReference type="InterPro" id="IPR006379">
    <property type="entry name" value="HAD-SF_hydro_IIB"/>
</dbReference>
<dbReference type="InterPro" id="IPR005002">
    <property type="entry name" value="PMM"/>
</dbReference>
<feature type="binding site" evidence="11">
    <location>
        <position position="408"/>
    </location>
    <ligand>
        <name>alpha-D-mannose 1-phosphate</name>
        <dbReference type="ChEBI" id="CHEBI:58409"/>
    </ligand>
</feature>
<evidence type="ECO:0000256" key="7">
    <source>
        <dbReference type="ARBA" id="ARBA00022723"/>
    </source>
</evidence>
<comment type="subcellular location">
    <subcellularLocation>
        <location evidence="1 13">Cytoplasm</location>
    </subcellularLocation>
</comment>
<dbReference type="EMBL" id="KV878129">
    <property type="protein sequence ID" value="OJJ02957.1"/>
    <property type="molecule type" value="Genomic_DNA"/>
</dbReference>
<dbReference type="GO" id="GO:0005829">
    <property type="term" value="C:cytosol"/>
    <property type="evidence" value="ECO:0007669"/>
    <property type="project" value="TreeGrafter"/>
</dbReference>
<keyword evidence="9 13" id="KW-0413">Isomerase</keyword>
<comment type="subunit">
    <text evidence="4 13">Homodimer.</text>
</comment>
<feature type="active site" description="Nucleophile" evidence="10">
    <location>
        <position position="238"/>
    </location>
</feature>
<accession>A0A1L9PN53</accession>
<feature type="region of interest" description="Disordered" evidence="14">
    <location>
        <begin position="33"/>
        <end position="56"/>
    </location>
</feature>
<name>A0A1L9PN53_ASPVE</name>
<keyword evidence="7 12" id="KW-0479">Metal-binding</keyword>
<dbReference type="InterPro" id="IPR036869">
    <property type="entry name" value="J_dom_sf"/>
</dbReference>
<dbReference type="SFLD" id="SFLDG01143">
    <property type="entry name" value="C2.B.3:_Phosphomannomutase_Lik"/>
    <property type="match status" value="1"/>
</dbReference>
<dbReference type="Pfam" id="PF00226">
    <property type="entry name" value="DnaJ"/>
    <property type="match status" value="1"/>
</dbReference>
<evidence type="ECO:0000256" key="9">
    <source>
        <dbReference type="ARBA" id="ARBA00023235"/>
    </source>
</evidence>
<keyword evidence="8 12" id="KW-0460">Magnesium</keyword>
<dbReference type="GeneID" id="63730316"/>
<dbReference type="GO" id="GO:0006487">
    <property type="term" value="P:protein N-linked glycosylation"/>
    <property type="evidence" value="ECO:0007669"/>
    <property type="project" value="TreeGrafter"/>
</dbReference>
<dbReference type="SUPFAM" id="SSF46565">
    <property type="entry name" value="Chaperone J-domain"/>
    <property type="match status" value="1"/>
</dbReference>
<dbReference type="Proteomes" id="UP000184073">
    <property type="component" value="Unassembled WGS sequence"/>
</dbReference>
<feature type="binding site" evidence="12">
    <location>
        <position position="444"/>
    </location>
    <ligand>
        <name>Mg(2+)</name>
        <dbReference type="ChEBI" id="CHEBI:18420"/>
        <label>1</label>
    </ligand>
</feature>
<evidence type="ECO:0000256" key="14">
    <source>
        <dbReference type="SAM" id="MobiDB-lite"/>
    </source>
</evidence>
<comment type="function">
    <text evidence="13">Involved in the synthesis of the GDP-mannose and dolichol-phosphate-mannose required for a number of critical mannosyl transfer reactions.</text>
</comment>
<dbReference type="SFLD" id="SFLDG01140">
    <property type="entry name" value="C2.B:_Phosphomannomutase_and_P"/>
    <property type="match status" value="1"/>
</dbReference>
<dbReference type="InterPro" id="IPR036412">
    <property type="entry name" value="HAD-like_sf"/>
</dbReference>
<dbReference type="Gene3D" id="3.40.50.1000">
    <property type="entry name" value="HAD superfamily/HAD-like"/>
    <property type="match status" value="1"/>
</dbReference>
<feature type="active site" description="Proton donor/acceptor" evidence="10">
    <location>
        <position position="240"/>
    </location>
</feature>
<dbReference type="UniPathway" id="UPA00126">
    <property type="reaction ID" value="UER00424"/>
</dbReference>
<dbReference type="OrthoDB" id="10264771at2759"/>
<evidence type="ECO:0000256" key="1">
    <source>
        <dbReference type="ARBA" id="ARBA00004496"/>
    </source>
</evidence>
<evidence type="ECO:0000256" key="3">
    <source>
        <dbReference type="ARBA" id="ARBA00009736"/>
    </source>
</evidence>
<evidence type="ECO:0000256" key="11">
    <source>
        <dbReference type="PIRSR" id="PIRSR605002-2"/>
    </source>
</evidence>
<keyword evidence="17" id="KW-1185">Reference proteome</keyword>
<dbReference type="RefSeq" id="XP_040668719.1">
    <property type="nucleotide sequence ID" value="XM_040814805.1"/>
</dbReference>
<dbReference type="STRING" id="1036611.A0A1L9PN53"/>
<dbReference type="CDD" id="cd06257">
    <property type="entry name" value="DnaJ"/>
    <property type="match status" value="1"/>
</dbReference>
<proteinExistence type="inferred from homology"/>
<evidence type="ECO:0000256" key="4">
    <source>
        <dbReference type="ARBA" id="ARBA00011738"/>
    </source>
</evidence>
<comment type="cofactor">
    <cofactor evidence="12">
        <name>Mg(2+)</name>
        <dbReference type="ChEBI" id="CHEBI:18420"/>
    </cofactor>
</comment>
<dbReference type="GO" id="GO:0006013">
    <property type="term" value="P:mannose metabolic process"/>
    <property type="evidence" value="ECO:0007669"/>
    <property type="project" value="TreeGrafter"/>
</dbReference>
<comment type="similarity">
    <text evidence="3 13">Belongs to the eukaryotic PMM family.</text>
</comment>
<dbReference type="Gene3D" id="3.30.1240.20">
    <property type="match status" value="1"/>
</dbReference>
<evidence type="ECO:0000256" key="5">
    <source>
        <dbReference type="ARBA" id="ARBA00012730"/>
    </source>
</evidence>
<comment type="catalytic activity">
    <reaction evidence="13">
        <text>alpha-D-mannose 1-phosphate = D-mannose 6-phosphate</text>
        <dbReference type="Rhea" id="RHEA:11140"/>
        <dbReference type="ChEBI" id="CHEBI:58409"/>
        <dbReference type="ChEBI" id="CHEBI:58735"/>
        <dbReference type="EC" id="5.4.2.8"/>
    </reaction>
</comment>
<evidence type="ECO:0000256" key="13">
    <source>
        <dbReference type="RuleBase" id="RU361118"/>
    </source>
</evidence>
<dbReference type="SFLD" id="SFLDS00003">
    <property type="entry name" value="Haloacid_Dehalogenase"/>
    <property type="match status" value="1"/>
</dbReference>
<dbReference type="SUPFAM" id="SSF56784">
    <property type="entry name" value="HAD-like"/>
    <property type="match status" value="1"/>
</dbReference>
<dbReference type="PRINTS" id="PR00625">
    <property type="entry name" value="JDOMAIN"/>
</dbReference>
<dbReference type="FunFam" id="3.30.1240.20:FF:000001">
    <property type="entry name" value="Phosphomannomutase"/>
    <property type="match status" value="1"/>
</dbReference>
<evidence type="ECO:0000259" key="15">
    <source>
        <dbReference type="PROSITE" id="PS50076"/>
    </source>
</evidence>
<feature type="binding site" evidence="12">
    <location>
        <position position="458"/>
    </location>
    <ligand>
        <name>Mg(2+)</name>
        <dbReference type="ChEBI" id="CHEBI:18420"/>
        <label>1</label>
    </ligand>
</feature>
<dbReference type="PANTHER" id="PTHR10466">
    <property type="entry name" value="PHOSPHOMANNOMUTASE"/>
    <property type="match status" value="1"/>
</dbReference>
<feature type="binding site" evidence="11">
    <location>
        <position position="363"/>
    </location>
    <ligand>
        <name>alpha-D-mannose 1-phosphate</name>
        <dbReference type="ChEBI" id="CHEBI:58409"/>
    </ligand>
</feature>
<evidence type="ECO:0000256" key="10">
    <source>
        <dbReference type="PIRSR" id="PIRSR605002-1"/>
    </source>
</evidence>
<evidence type="ECO:0000313" key="17">
    <source>
        <dbReference type="Proteomes" id="UP000184073"/>
    </source>
</evidence>
<keyword evidence="6 13" id="KW-0963">Cytoplasm</keyword>
<dbReference type="InterPro" id="IPR023214">
    <property type="entry name" value="HAD_sf"/>
</dbReference>
<dbReference type="GO" id="GO:0046872">
    <property type="term" value="F:metal ion binding"/>
    <property type="evidence" value="ECO:0007669"/>
    <property type="project" value="UniProtKB-KW"/>
</dbReference>
<organism evidence="16 17">
    <name type="scientific">Aspergillus versicolor CBS 583.65</name>
    <dbReference type="NCBI Taxonomy" id="1036611"/>
    <lineage>
        <taxon>Eukaryota</taxon>
        <taxon>Fungi</taxon>
        <taxon>Dikarya</taxon>
        <taxon>Ascomycota</taxon>
        <taxon>Pezizomycotina</taxon>
        <taxon>Eurotiomycetes</taxon>
        <taxon>Eurotiomycetidae</taxon>
        <taxon>Eurotiales</taxon>
        <taxon>Aspergillaceae</taxon>
        <taxon>Aspergillus</taxon>
        <taxon>Aspergillus subgen. Nidulantes</taxon>
    </lineage>
</organism>
<dbReference type="SMART" id="SM00271">
    <property type="entry name" value="DnaJ"/>
    <property type="match status" value="1"/>
</dbReference>
<dbReference type="GO" id="GO:0004615">
    <property type="term" value="F:phosphomannomutase activity"/>
    <property type="evidence" value="ECO:0007669"/>
    <property type="project" value="UniProtKB-EC"/>
</dbReference>
<dbReference type="PANTHER" id="PTHR10466:SF0">
    <property type="entry name" value="PHOSPHOMANNOMUTASE"/>
    <property type="match status" value="1"/>
</dbReference>
<dbReference type="AlphaFoldDB" id="A0A1L9PN53"/>
<gene>
    <name evidence="16" type="ORF">ASPVEDRAFT_53544</name>
</gene>
<feature type="domain" description="J" evidence="15">
    <location>
        <begin position="12"/>
        <end position="81"/>
    </location>
</feature>
<feature type="binding site" evidence="12">
    <location>
        <position position="238"/>
    </location>
    <ligand>
        <name>Mg(2+)</name>
        <dbReference type="ChEBI" id="CHEBI:18420"/>
        <label>1</label>
    </ligand>
</feature>
<dbReference type="PROSITE" id="PS50076">
    <property type="entry name" value="DNAJ_2"/>
    <property type="match status" value="1"/>
</dbReference>